<protein>
    <submittedName>
        <fullName evidence="2">Iron-sulfur cluster assembly scaffold protein IscU</fullName>
    </submittedName>
</protein>
<dbReference type="PANTHER" id="PTHR10093">
    <property type="entry name" value="IRON-SULFUR CLUSTER ASSEMBLY ENZYME NIFU HOMOLOG"/>
    <property type="match status" value="1"/>
</dbReference>
<proteinExistence type="predicted"/>
<feature type="domain" description="NIF system FeS cluster assembly NifU N-terminal" evidence="1">
    <location>
        <begin position="5"/>
        <end position="127"/>
    </location>
</feature>
<reference evidence="2" key="1">
    <citation type="journal article" date="2008" name="ISME J.">
        <title>Hindsight in the relative abundance, metabolic potential and genome dynamics of uncultivated marine archaea from comparative metagenomic analyses of bathypelagic plankton of different oceanic regions.</title>
        <authorList>
            <person name="Martin-Cuadrado A.B."/>
            <person name="Rodriguez-Valera F."/>
            <person name="Moreira D."/>
            <person name="Alba J.C."/>
            <person name="Ivars-Martinez E."/>
            <person name="Henn M.R."/>
            <person name="Talla E."/>
            <person name="Lopez-Garcia P."/>
        </authorList>
    </citation>
    <scope>NUCLEOTIDE SEQUENCE</scope>
</reference>
<dbReference type="AlphaFoldDB" id="B3V653"/>
<organism evidence="2">
    <name type="scientific">uncultured marine crenarchaeote KM3-153-F8</name>
    <dbReference type="NCBI Taxonomy" id="526665"/>
    <lineage>
        <taxon>Archaea</taxon>
        <taxon>Nitrososphaerota</taxon>
        <taxon>Nitrososphaeria</taxon>
        <taxon>Nitrosopumilales</taxon>
        <taxon>environmental samples</taxon>
    </lineage>
</organism>
<evidence type="ECO:0000313" key="2">
    <source>
        <dbReference type="EMBL" id="ACF09777.1"/>
    </source>
</evidence>
<dbReference type="GO" id="GO:0016226">
    <property type="term" value="P:iron-sulfur cluster assembly"/>
    <property type="evidence" value="ECO:0007669"/>
    <property type="project" value="InterPro"/>
</dbReference>
<dbReference type="SUPFAM" id="SSF82649">
    <property type="entry name" value="SufE/NifU"/>
    <property type="match status" value="1"/>
</dbReference>
<dbReference type="GO" id="GO:0051536">
    <property type="term" value="F:iron-sulfur cluster binding"/>
    <property type="evidence" value="ECO:0007669"/>
    <property type="project" value="InterPro"/>
</dbReference>
<dbReference type="EMBL" id="EU686631">
    <property type="protein sequence ID" value="ACF09777.1"/>
    <property type="molecule type" value="Genomic_DNA"/>
</dbReference>
<dbReference type="NCBIfam" id="TIGR01994">
    <property type="entry name" value="SUF_scaf_2"/>
    <property type="match status" value="1"/>
</dbReference>
<dbReference type="Gene3D" id="3.90.1010.10">
    <property type="match status" value="1"/>
</dbReference>
<evidence type="ECO:0000259" key="1">
    <source>
        <dbReference type="Pfam" id="PF01592"/>
    </source>
</evidence>
<dbReference type="GO" id="GO:0005506">
    <property type="term" value="F:iron ion binding"/>
    <property type="evidence" value="ECO:0007669"/>
    <property type="project" value="InterPro"/>
</dbReference>
<dbReference type="InterPro" id="IPR002871">
    <property type="entry name" value="NIF_FeS_clus_asmbl_NifU_N"/>
</dbReference>
<accession>B3V653</accession>
<reference evidence="2" key="2">
    <citation type="submission" date="2008-08" db="EMBL/GenBank/DDBJ databases">
        <authorList>
            <person name="Martin-Cuadrado A.-B."/>
            <person name="Rodriguez-Valera F."/>
            <person name="Moreira D."/>
            <person name="Alba J.-C."/>
            <person name="Ivars-Martinez E."/>
            <person name="Henn M.R."/>
            <person name="Talla E."/>
            <person name="Lopez-Garcia P."/>
        </authorList>
    </citation>
    <scope>NUCLEOTIDE SEQUENCE</scope>
</reference>
<name>B3V653_9ARCH</name>
<dbReference type="Pfam" id="PF01592">
    <property type="entry name" value="NifU_N"/>
    <property type="match status" value="1"/>
</dbReference>
<sequence length="134" mass="14787">MSEEMYKEIILDHYKHPRNKGVFPDAEVSAEDYNPVCGDRIRIDIIINNDKVSDVKFDGEGCAISQASASILTEMLIDKSVDEILKLDKDDILDALGTPVLGPARIKCALLSLKVMKLGTYSYVGKDIPPDSTN</sequence>
<dbReference type="CDD" id="cd06664">
    <property type="entry name" value="IscU_like"/>
    <property type="match status" value="1"/>
</dbReference>